<dbReference type="InterPro" id="IPR000408">
    <property type="entry name" value="Reg_chr_condens"/>
</dbReference>
<dbReference type="Gene3D" id="2.130.10.30">
    <property type="entry name" value="Regulator of chromosome condensation 1/beta-lactamase-inhibitor protein II"/>
    <property type="match status" value="2"/>
</dbReference>
<proteinExistence type="predicted"/>
<feature type="region of interest" description="Disordered" evidence="2">
    <location>
        <begin position="86"/>
        <end position="121"/>
    </location>
</feature>
<evidence type="ECO:0000313" key="4">
    <source>
        <dbReference type="EMBL" id="MQS13123.1"/>
    </source>
</evidence>
<dbReference type="Proteomes" id="UP000450000">
    <property type="component" value="Unassembled WGS sequence"/>
</dbReference>
<evidence type="ECO:0000313" key="5">
    <source>
        <dbReference type="Proteomes" id="UP000450000"/>
    </source>
</evidence>
<dbReference type="Pfam" id="PF25390">
    <property type="entry name" value="WD40_RLD"/>
    <property type="match status" value="1"/>
</dbReference>
<reference evidence="4 5" key="1">
    <citation type="submission" date="2019-09" db="EMBL/GenBank/DDBJ databases">
        <title>Genome Sequences of Streptomyces kaniharaensis ATCC 21070.</title>
        <authorList>
            <person name="Zhu W."/>
            <person name="De Crecy-Lagard V."/>
            <person name="Richards N.G."/>
        </authorList>
    </citation>
    <scope>NUCLEOTIDE SEQUENCE [LARGE SCALE GENOMIC DNA]</scope>
    <source>
        <strain evidence="4 5">SF-557</strain>
    </source>
</reference>
<dbReference type="InterPro" id="IPR058923">
    <property type="entry name" value="RCC1-like_dom"/>
</dbReference>
<comment type="caution">
    <text evidence="4">The sequence shown here is derived from an EMBL/GenBank/DDBJ whole genome shotgun (WGS) entry which is preliminary data.</text>
</comment>
<dbReference type="PANTHER" id="PTHR22870">
    <property type="entry name" value="REGULATOR OF CHROMOSOME CONDENSATION"/>
    <property type="match status" value="1"/>
</dbReference>
<gene>
    <name evidence="4" type="ORF">F7Q99_12720</name>
</gene>
<feature type="compositionally biased region" description="Basic and acidic residues" evidence="2">
    <location>
        <begin position="11"/>
        <end position="29"/>
    </location>
</feature>
<accession>A0A6N7KU45</accession>
<evidence type="ECO:0000256" key="2">
    <source>
        <dbReference type="SAM" id="MobiDB-lite"/>
    </source>
</evidence>
<dbReference type="InterPro" id="IPR009091">
    <property type="entry name" value="RCC1/BLIP-II"/>
</dbReference>
<keyword evidence="1" id="KW-0677">Repeat</keyword>
<feature type="domain" description="RCC1-like" evidence="3">
    <location>
        <begin position="201"/>
        <end position="500"/>
    </location>
</feature>
<feature type="region of interest" description="Disordered" evidence="2">
    <location>
        <begin position="1"/>
        <end position="34"/>
    </location>
</feature>
<dbReference type="SUPFAM" id="SSF50985">
    <property type="entry name" value="RCC1/BLIP-II"/>
    <property type="match status" value="1"/>
</dbReference>
<evidence type="ECO:0000256" key="1">
    <source>
        <dbReference type="ARBA" id="ARBA00022737"/>
    </source>
</evidence>
<sequence>MSLRARGPLPHKGDADGPSERPSRVDHPDAPPVRLILADTPHTGPPFGDRMPAANRPTHRRRLRGTLALVTAALTAVLLPGTWQTAHADPGQTRDIRPAAPGAPLTWGSNESGELGDGSIAPRSLAPGRVCGGAPCTSPLHDTIALSANGSHTLALQSDGTVLAWGSNLFGQLGIGTTTTSTTPARVCAPGATAPCTSFLNNVVAVAAGGGHSLALRADGTILAWGDNLYGELGNGTNGNSTTPVQVCAIGTCGAPLGNVVSIAAGFSHSLALLGNGLIVAWGDNANGQLGDGTTTNRNMPVITTSGDYGAIAAGFSHSLALRTDGTVYAWGDNTYGELGDGTNTERHTPTQVCAPSTCDSAKLSGIAAISAEGFHSVALRSEGTVRAWGSNGFGQLGDGTNTDANLPVRVCAPGATAPCGTFLTGISAVAGGYQHTLALRSDGGVHSWGANYAGQLGNGTTSNSNTPVRVCQVNSCADQLTGISAVAADNYSSLALSRSATGT</sequence>
<protein>
    <submittedName>
        <fullName evidence="4">Cell wall anchor protein</fullName>
    </submittedName>
</protein>
<dbReference type="EMBL" id="WBOF01000001">
    <property type="protein sequence ID" value="MQS13123.1"/>
    <property type="molecule type" value="Genomic_DNA"/>
</dbReference>
<dbReference type="OrthoDB" id="9796385at2"/>
<organism evidence="4 5">
    <name type="scientific">Streptomyces kaniharaensis</name>
    <dbReference type="NCBI Taxonomy" id="212423"/>
    <lineage>
        <taxon>Bacteria</taxon>
        <taxon>Bacillati</taxon>
        <taxon>Actinomycetota</taxon>
        <taxon>Actinomycetes</taxon>
        <taxon>Kitasatosporales</taxon>
        <taxon>Streptomycetaceae</taxon>
        <taxon>Streptomyces</taxon>
    </lineage>
</organism>
<dbReference type="PRINTS" id="PR00633">
    <property type="entry name" value="RCCNDNSATION"/>
</dbReference>
<keyword evidence="5" id="KW-1185">Reference proteome</keyword>
<dbReference type="PROSITE" id="PS50012">
    <property type="entry name" value="RCC1_3"/>
    <property type="match status" value="7"/>
</dbReference>
<dbReference type="InterPro" id="IPR051210">
    <property type="entry name" value="Ub_ligase/GEF_domain"/>
</dbReference>
<dbReference type="PROSITE" id="PS00626">
    <property type="entry name" value="RCC1_2"/>
    <property type="match status" value="4"/>
</dbReference>
<evidence type="ECO:0000259" key="3">
    <source>
        <dbReference type="Pfam" id="PF25390"/>
    </source>
</evidence>
<dbReference type="AlphaFoldDB" id="A0A6N7KU45"/>
<dbReference type="Pfam" id="PF13540">
    <property type="entry name" value="RCC1_2"/>
    <property type="match status" value="1"/>
</dbReference>
<dbReference type="PANTHER" id="PTHR22870:SF408">
    <property type="entry name" value="OS09G0560450 PROTEIN"/>
    <property type="match status" value="1"/>
</dbReference>
<name>A0A6N7KU45_9ACTN</name>